<name>A0AAD9UJ97_RIDPI</name>
<dbReference type="InterPro" id="IPR015121">
    <property type="entry name" value="DNA_fragmentation_mid_dom"/>
</dbReference>
<gene>
    <name evidence="5" type="ORF">NP493_53g10013</name>
</gene>
<evidence type="ECO:0000313" key="5">
    <source>
        <dbReference type="EMBL" id="KAK2191411.1"/>
    </source>
</evidence>
<accession>A0AAD9UJ97</accession>
<organism evidence="5 6">
    <name type="scientific">Ridgeia piscesae</name>
    <name type="common">Tubeworm</name>
    <dbReference type="NCBI Taxonomy" id="27915"/>
    <lineage>
        <taxon>Eukaryota</taxon>
        <taxon>Metazoa</taxon>
        <taxon>Spiralia</taxon>
        <taxon>Lophotrochozoa</taxon>
        <taxon>Annelida</taxon>
        <taxon>Polychaeta</taxon>
        <taxon>Sedentaria</taxon>
        <taxon>Canalipalpata</taxon>
        <taxon>Sabellida</taxon>
        <taxon>Siboglinidae</taxon>
        <taxon>Ridgeia</taxon>
    </lineage>
</organism>
<feature type="region of interest" description="Disordered" evidence="3">
    <location>
        <begin position="94"/>
        <end position="114"/>
    </location>
</feature>
<sequence length="212" mass="24004">MSEGSKPFKVWNAPRSVKKSVTAETLKELISKGKEKLRYGNEEVRVVLESDGTEVDDEEYFQFLEAQTTFIFLTQDDGEWMPAYEEDQIQCEDVTDTGATPSGNAEPEEDDTRSVTDLAVMLKKDFSMIHTLSRDEIQKLLDLSPAELGARLARSRRDAHYIQLMCQRHLDQMRDSDDAVQFLDLLKTRHLSANSSDAGDGPATKRNRLNSP</sequence>
<evidence type="ECO:0000256" key="3">
    <source>
        <dbReference type="SAM" id="MobiDB-lite"/>
    </source>
</evidence>
<dbReference type="PANTHER" id="PTHR12306">
    <property type="entry name" value="CELL DEATH ACTIVATOR CIDE"/>
    <property type="match status" value="1"/>
</dbReference>
<dbReference type="SUPFAM" id="SSF54277">
    <property type="entry name" value="CAD &amp; PB1 domains"/>
    <property type="match status" value="1"/>
</dbReference>
<evidence type="ECO:0000259" key="4">
    <source>
        <dbReference type="PROSITE" id="PS51135"/>
    </source>
</evidence>
<dbReference type="Gene3D" id="1.10.1490.10">
    <property type="entry name" value="C-terminal domain of DFF45/ICAD (DFF-C domain)"/>
    <property type="match status" value="1"/>
</dbReference>
<dbReference type="Pfam" id="PF09033">
    <property type="entry name" value="DFF-C"/>
    <property type="match status" value="1"/>
</dbReference>
<dbReference type="Pfam" id="PF02017">
    <property type="entry name" value="CIDE-N"/>
    <property type="match status" value="1"/>
</dbReference>
<dbReference type="CDD" id="cd01615">
    <property type="entry name" value="CIDE_N"/>
    <property type="match status" value="1"/>
</dbReference>
<dbReference type="InterPro" id="IPR003508">
    <property type="entry name" value="CIDE-N_dom"/>
</dbReference>
<dbReference type="Proteomes" id="UP001209878">
    <property type="component" value="Unassembled WGS sequence"/>
</dbReference>
<evidence type="ECO:0000256" key="1">
    <source>
        <dbReference type="ARBA" id="ARBA00022703"/>
    </source>
</evidence>
<proteinExistence type="predicted"/>
<dbReference type="SMART" id="SM00266">
    <property type="entry name" value="CAD"/>
    <property type="match status" value="1"/>
</dbReference>
<feature type="domain" description="CIDE-N" evidence="4">
    <location>
        <begin position="4"/>
        <end position="81"/>
    </location>
</feature>
<keyword evidence="6" id="KW-1185">Reference proteome</keyword>
<feature type="region of interest" description="Disordered" evidence="3">
    <location>
        <begin position="192"/>
        <end position="212"/>
    </location>
</feature>
<dbReference type="Gene3D" id="3.10.20.10">
    <property type="match status" value="1"/>
</dbReference>
<dbReference type="EMBL" id="JAODUO010000053">
    <property type="protein sequence ID" value="KAK2191411.1"/>
    <property type="molecule type" value="Genomic_DNA"/>
</dbReference>
<dbReference type="AlphaFoldDB" id="A0AAD9UJ97"/>
<keyword evidence="1 2" id="KW-0053">Apoptosis</keyword>
<comment type="caution">
    <text evidence="5">The sequence shown here is derived from an EMBL/GenBank/DDBJ whole genome shotgun (WGS) entry which is preliminary data.</text>
</comment>
<dbReference type="PANTHER" id="PTHR12306:SF15">
    <property type="entry name" value="DNAATION FACTOR-RELATED PROTEIN 1, ISOFORM B-RELATED"/>
    <property type="match status" value="1"/>
</dbReference>
<evidence type="ECO:0000256" key="2">
    <source>
        <dbReference type="PROSITE-ProRule" id="PRU00447"/>
    </source>
</evidence>
<dbReference type="GO" id="GO:0042981">
    <property type="term" value="P:regulation of apoptotic process"/>
    <property type="evidence" value="ECO:0007669"/>
    <property type="project" value="TreeGrafter"/>
</dbReference>
<reference evidence="5" key="1">
    <citation type="journal article" date="2023" name="Mol. Biol. Evol.">
        <title>Third-Generation Sequencing Reveals the Adaptive Role of the Epigenome in Three Deep-Sea Polychaetes.</title>
        <authorList>
            <person name="Perez M."/>
            <person name="Aroh O."/>
            <person name="Sun Y."/>
            <person name="Lan Y."/>
            <person name="Juniper S.K."/>
            <person name="Young C.R."/>
            <person name="Angers B."/>
            <person name="Qian P.Y."/>
        </authorList>
    </citation>
    <scope>NUCLEOTIDE SEQUENCE</scope>
    <source>
        <strain evidence="5">R07B-5</strain>
    </source>
</reference>
<dbReference type="GO" id="GO:0006915">
    <property type="term" value="P:apoptotic process"/>
    <property type="evidence" value="ECO:0007669"/>
    <property type="project" value="UniProtKB-UniRule"/>
</dbReference>
<protein>
    <recommendedName>
        <fullName evidence="4">CIDE-N domain-containing protein</fullName>
    </recommendedName>
</protein>
<evidence type="ECO:0000313" key="6">
    <source>
        <dbReference type="Proteomes" id="UP001209878"/>
    </source>
</evidence>
<dbReference type="PROSITE" id="PS51135">
    <property type="entry name" value="CIDE_N"/>
    <property type="match status" value="1"/>
</dbReference>